<proteinExistence type="predicted"/>
<dbReference type="Proteomes" id="UP000663851">
    <property type="component" value="Unassembled WGS sequence"/>
</dbReference>
<dbReference type="AlphaFoldDB" id="A0A821EH81"/>
<dbReference type="SUPFAM" id="SSF48452">
    <property type="entry name" value="TPR-like"/>
    <property type="match status" value="1"/>
</dbReference>
<dbReference type="Gene3D" id="1.25.40.10">
    <property type="entry name" value="Tetratricopeptide repeat domain"/>
    <property type="match status" value="1"/>
</dbReference>
<dbReference type="EMBL" id="CAJOBO010002306">
    <property type="protein sequence ID" value="CAF4443570.1"/>
    <property type="molecule type" value="Genomic_DNA"/>
</dbReference>
<sequence length="410" mass="47095">MMIKPNYDIILEQLSGLALKYYKIAIDTQVSSVPVDQYSSLQEFLNNPTFNIARWYKMSNNFELALLHYGNLIKTESLRKNFKIFVFDKLCRYYNRNCAADETEENHRLSFINFSAKCLPQFHIEVAEAYLSVGKAYEALEIFLKYAPSEEESINNCCRYLAKSSHAEGNFLLEIAYSKKTIEFCLKNKHKICYLSMLAFTYKIVADAYYSSGQSLLAIDHLKKAIQCFKESYDHGISPDKPYHGVVQKQHNAKIIECYNRLADIYRGIDNSEAADDAVRKTSTDLITIDDNLEHDLLIQDLAICHSVNLGPEALDQALIDALLMVQSQVKQTKIFKCLNGHELQTMSSLKVVYLLYRSLSINHIAIHPQGPMGKYEAYHKTQLIELYKLEYVPLKTETHTWGPSLVSRK</sequence>
<dbReference type="EMBL" id="CAJOBQ010004431">
    <property type="protein sequence ID" value="CAF4635928.1"/>
    <property type="molecule type" value="Genomic_DNA"/>
</dbReference>
<organism evidence="2 3">
    <name type="scientific">Rotaria socialis</name>
    <dbReference type="NCBI Taxonomy" id="392032"/>
    <lineage>
        <taxon>Eukaryota</taxon>
        <taxon>Metazoa</taxon>
        <taxon>Spiralia</taxon>
        <taxon>Gnathifera</taxon>
        <taxon>Rotifera</taxon>
        <taxon>Eurotatoria</taxon>
        <taxon>Bdelloidea</taxon>
        <taxon>Philodinida</taxon>
        <taxon>Philodinidae</taxon>
        <taxon>Rotaria</taxon>
    </lineage>
</organism>
<protein>
    <submittedName>
        <fullName evidence="2">Uncharacterized protein</fullName>
    </submittedName>
</protein>
<gene>
    <name evidence="1" type="ORF">HFQ381_LOCUS23325</name>
    <name evidence="2" type="ORF">TSG867_LOCUS29886</name>
</gene>
<accession>A0A821EH81</accession>
<evidence type="ECO:0000313" key="3">
    <source>
        <dbReference type="Proteomes" id="UP000663862"/>
    </source>
</evidence>
<reference evidence="2" key="1">
    <citation type="submission" date="2021-02" db="EMBL/GenBank/DDBJ databases">
        <authorList>
            <person name="Nowell W R."/>
        </authorList>
    </citation>
    <scope>NUCLEOTIDE SEQUENCE</scope>
</reference>
<name>A0A821EH81_9BILA</name>
<dbReference type="InterPro" id="IPR011990">
    <property type="entry name" value="TPR-like_helical_dom_sf"/>
</dbReference>
<evidence type="ECO:0000313" key="2">
    <source>
        <dbReference type="EMBL" id="CAF4635928.1"/>
    </source>
</evidence>
<dbReference type="Proteomes" id="UP000663862">
    <property type="component" value="Unassembled WGS sequence"/>
</dbReference>
<comment type="caution">
    <text evidence="2">The sequence shown here is derived from an EMBL/GenBank/DDBJ whole genome shotgun (WGS) entry which is preliminary data.</text>
</comment>
<evidence type="ECO:0000313" key="1">
    <source>
        <dbReference type="EMBL" id="CAF4443570.1"/>
    </source>
</evidence>